<evidence type="ECO:0000256" key="7">
    <source>
        <dbReference type="ARBA" id="ARBA00022777"/>
    </source>
</evidence>
<dbReference type="Pfam" id="PF02518">
    <property type="entry name" value="HATPase_c"/>
    <property type="match status" value="1"/>
</dbReference>
<dbReference type="PANTHER" id="PTHR45436:SF5">
    <property type="entry name" value="SENSOR HISTIDINE KINASE TRCS"/>
    <property type="match status" value="1"/>
</dbReference>
<dbReference type="InterPro" id="IPR050428">
    <property type="entry name" value="TCS_sensor_his_kinase"/>
</dbReference>
<dbReference type="AlphaFoldDB" id="A0A5B9WCJ4"/>
<keyword evidence="7" id="KW-0418">Kinase</keyword>
<evidence type="ECO:0000313" key="14">
    <source>
        <dbReference type="Proteomes" id="UP000324233"/>
    </source>
</evidence>
<dbReference type="CDD" id="cd00082">
    <property type="entry name" value="HisKA"/>
    <property type="match status" value="1"/>
</dbReference>
<evidence type="ECO:0000313" key="13">
    <source>
        <dbReference type="EMBL" id="QEH38398.1"/>
    </source>
</evidence>
<comment type="catalytic activity">
    <reaction evidence="1">
        <text>ATP + protein L-histidine = ADP + protein N-phospho-L-histidine.</text>
        <dbReference type="EC" id="2.7.13.3"/>
    </reaction>
</comment>
<keyword evidence="9" id="KW-0902">Two-component regulatory system</keyword>
<dbReference type="SUPFAM" id="SSF47384">
    <property type="entry name" value="Homodimeric domain of signal transducing histidine kinase"/>
    <property type="match status" value="1"/>
</dbReference>
<dbReference type="RefSeq" id="WP_148597842.1">
    <property type="nucleotide sequence ID" value="NZ_CP042997.1"/>
</dbReference>
<dbReference type="InterPro" id="IPR003594">
    <property type="entry name" value="HATPase_dom"/>
</dbReference>
<organism evidence="13 14">
    <name type="scientific">Aquisphaera giovannonii</name>
    <dbReference type="NCBI Taxonomy" id="406548"/>
    <lineage>
        <taxon>Bacteria</taxon>
        <taxon>Pseudomonadati</taxon>
        <taxon>Planctomycetota</taxon>
        <taxon>Planctomycetia</taxon>
        <taxon>Isosphaerales</taxon>
        <taxon>Isosphaeraceae</taxon>
        <taxon>Aquisphaera</taxon>
    </lineage>
</organism>
<dbReference type="KEGG" id="agv:OJF2_69990"/>
<dbReference type="Gene3D" id="1.10.287.130">
    <property type="match status" value="1"/>
</dbReference>
<keyword evidence="14" id="KW-1185">Reference proteome</keyword>
<dbReference type="GO" id="GO:0000155">
    <property type="term" value="F:phosphorelay sensor kinase activity"/>
    <property type="evidence" value="ECO:0007669"/>
    <property type="project" value="InterPro"/>
</dbReference>
<evidence type="ECO:0000259" key="12">
    <source>
        <dbReference type="PROSITE" id="PS50885"/>
    </source>
</evidence>
<dbReference type="PRINTS" id="PR00344">
    <property type="entry name" value="BCTRLSENSOR"/>
</dbReference>
<evidence type="ECO:0000256" key="6">
    <source>
        <dbReference type="ARBA" id="ARBA00022692"/>
    </source>
</evidence>
<accession>A0A5B9WCJ4</accession>
<feature type="domain" description="Histidine kinase" evidence="11">
    <location>
        <begin position="254"/>
        <end position="463"/>
    </location>
</feature>
<dbReference type="SMART" id="SM00388">
    <property type="entry name" value="HisKA"/>
    <property type="match status" value="1"/>
</dbReference>
<dbReference type="SUPFAM" id="SSF55874">
    <property type="entry name" value="ATPase domain of HSP90 chaperone/DNA topoisomerase II/histidine kinase"/>
    <property type="match status" value="1"/>
</dbReference>
<dbReference type="InterPro" id="IPR003660">
    <property type="entry name" value="HAMP_dom"/>
</dbReference>
<keyword evidence="10" id="KW-0472">Membrane</keyword>
<dbReference type="GO" id="GO:0016020">
    <property type="term" value="C:membrane"/>
    <property type="evidence" value="ECO:0007669"/>
    <property type="project" value="UniProtKB-SubCell"/>
</dbReference>
<dbReference type="Gene3D" id="3.30.565.10">
    <property type="entry name" value="Histidine kinase-like ATPase, C-terminal domain"/>
    <property type="match status" value="1"/>
</dbReference>
<dbReference type="SMART" id="SM00304">
    <property type="entry name" value="HAMP"/>
    <property type="match status" value="1"/>
</dbReference>
<dbReference type="PROSITE" id="PS50109">
    <property type="entry name" value="HIS_KIN"/>
    <property type="match status" value="1"/>
</dbReference>
<dbReference type="Pfam" id="PF00672">
    <property type="entry name" value="HAMP"/>
    <property type="match status" value="1"/>
</dbReference>
<dbReference type="PROSITE" id="PS50885">
    <property type="entry name" value="HAMP"/>
    <property type="match status" value="1"/>
</dbReference>
<dbReference type="Pfam" id="PF00512">
    <property type="entry name" value="HisKA"/>
    <property type="match status" value="1"/>
</dbReference>
<reference evidence="13 14" key="1">
    <citation type="submission" date="2019-08" db="EMBL/GenBank/DDBJ databases">
        <title>Deep-cultivation of Planctomycetes and their phenomic and genomic characterization uncovers novel biology.</title>
        <authorList>
            <person name="Wiegand S."/>
            <person name="Jogler M."/>
            <person name="Boedeker C."/>
            <person name="Pinto D."/>
            <person name="Vollmers J."/>
            <person name="Rivas-Marin E."/>
            <person name="Kohn T."/>
            <person name="Peeters S.H."/>
            <person name="Heuer A."/>
            <person name="Rast P."/>
            <person name="Oberbeckmann S."/>
            <person name="Bunk B."/>
            <person name="Jeske O."/>
            <person name="Meyerdierks A."/>
            <person name="Storesund J.E."/>
            <person name="Kallscheuer N."/>
            <person name="Luecker S."/>
            <person name="Lage O.M."/>
            <person name="Pohl T."/>
            <person name="Merkel B.J."/>
            <person name="Hornburger P."/>
            <person name="Mueller R.-W."/>
            <person name="Bruemmer F."/>
            <person name="Labrenz M."/>
            <person name="Spormann A.M."/>
            <person name="Op den Camp H."/>
            <person name="Overmann J."/>
            <person name="Amann R."/>
            <person name="Jetten M.S.M."/>
            <person name="Mascher T."/>
            <person name="Medema M.H."/>
            <person name="Devos D.P."/>
            <person name="Kaster A.-K."/>
            <person name="Ovreas L."/>
            <person name="Rohde M."/>
            <person name="Galperin M.Y."/>
            <person name="Jogler C."/>
        </authorList>
    </citation>
    <scope>NUCLEOTIDE SEQUENCE [LARGE SCALE GENOMIC DNA]</scope>
    <source>
        <strain evidence="13 14">OJF2</strain>
    </source>
</reference>
<dbReference type="Gene3D" id="1.10.8.500">
    <property type="entry name" value="HAMP domain in histidine kinase"/>
    <property type="match status" value="1"/>
</dbReference>
<evidence type="ECO:0000256" key="3">
    <source>
        <dbReference type="ARBA" id="ARBA00012438"/>
    </source>
</evidence>
<keyword evidence="8" id="KW-1133">Transmembrane helix</keyword>
<evidence type="ECO:0000256" key="4">
    <source>
        <dbReference type="ARBA" id="ARBA00022553"/>
    </source>
</evidence>
<gene>
    <name evidence="13" type="primary">glnL</name>
    <name evidence="13" type="ORF">OJF2_69990</name>
</gene>
<evidence type="ECO:0000256" key="2">
    <source>
        <dbReference type="ARBA" id="ARBA00004370"/>
    </source>
</evidence>
<dbReference type="InterPro" id="IPR004358">
    <property type="entry name" value="Sig_transdc_His_kin-like_C"/>
</dbReference>
<dbReference type="InterPro" id="IPR036097">
    <property type="entry name" value="HisK_dim/P_sf"/>
</dbReference>
<evidence type="ECO:0000256" key="5">
    <source>
        <dbReference type="ARBA" id="ARBA00022679"/>
    </source>
</evidence>
<dbReference type="EC" id="2.7.13.3" evidence="3"/>
<keyword evidence="4" id="KW-0597">Phosphoprotein</keyword>
<keyword evidence="6" id="KW-0812">Transmembrane</keyword>
<dbReference type="CDD" id="cd06225">
    <property type="entry name" value="HAMP"/>
    <property type="match status" value="1"/>
</dbReference>
<dbReference type="InterPro" id="IPR036890">
    <property type="entry name" value="HATPase_C_sf"/>
</dbReference>
<dbReference type="PANTHER" id="PTHR45436">
    <property type="entry name" value="SENSOR HISTIDINE KINASE YKOH"/>
    <property type="match status" value="1"/>
</dbReference>
<dbReference type="InterPro" id="IPR005467">
    <property type="entry name" value="His_kinase_dom"/>
</dbReference>
<name>A0A5B9WCJ4_9BACT</name>
<sequence length="486" mass="51263">MFRSIRNQILIPIVAIQAAAVAAVALTAATLAARRVEREVVDRLNGVLETLGRAGIPYTPSTLEKMRGLSGAHFAVYDEAGRLVDATIEAPRALPPDVDAGGPAERLGALGEYPAILLDGTRYFAARMRAAASGLPAPASRASTLLVLYPETSWRQARREAATAPLVVGSGALLLMAGVTGWTAQRIGRRIQRLERQVARIAGGDFEELEPGNRPDEVRDLALSVNTMCGRLREMQGTIRRSERERLLAQVGAGLAHQLRNALTGARMSVQLHARRFPPPEGDETLKVAIRQLAMTEDQVKGLLSLGRAERRPPEACDARALLDEVAGLIGPAGQHARVRLVVDGRDGEGPLPLFGDRANVRAAVLNMALNAIEAAGAGGEVRLGATTDHEAGVTTFEIADDGPGPPPELAANLCEPFVTGKREGVGLGLALARQVAEGHGGRLEWTREGGITAFRLTLPAGEDGAKASAATYRQMAAATPAAGRG</sequence>
<dbReference type="Proteomes" id="UP000324233">
    <property type="component" value="Chromosome"/>
</dbReference>
<dbReference type="SMART" id="SM00387">
    <property type="entry name" value="HATPase_c"/>
    <property type="match status" value="1"/>
</dbReference>
<dbReference type="SUPFAM" id="SSF158472">
    <property type="entry name" value="HAMP domain-like"/>
    <property type="match status" value="1"/>
</dbReference>
<evidence type="ECO:0000256" key="10">
    <source>
        <dbReference type="ARBA" id="ARBA00023136"/>
    </source>
</evidence>
<dbReference type="EMBL" id="CP042997">
    <property type="protein sequence ID" value="QEH38398.1"/>
    <property type="molecule type" value="Genomic_DNA"/>
</dbReference>
<feature type="domain" description="HAMP" evidence="12">
    <location>
        <begin position="185"/>
        <end position="237"/>
    </location>
</feature>
<keyword evidence="5 13" id="KW-0808">Transferase</keyword>
<dbReference type="OrthoDB" id="1931120at2"/>
<evidence type="ECO:0000256" key="9">
    <source>
        <dbReference type="ARBA" id="ARBA00023012"/>
    </source>
</evidence>
<proteinExistence type="predicted"/>
<evidence type="ECO:0000259" key="11">
    <source>
        <dbReference type="PROSITE" id="PS50109"/>
    </source>
</evidence>
<evidence type="ECO:0000256" key="8">
    <source>
        <dbReference type="ARBA" id="ARBA00022989"/>
    </source>
</evidence>
<evidence type="ECO:0000256" key="1">
    <source>
        <dbReference type="ARBA" id="ARBA00000085"/>
    </source>
</evidence>
<dbReference type="InterPro" id="IPR003661">
    <property type="entry name" value="HisK_dim/P_dom"/>
</dbReference>
<protein>
    <recommendedName>
        <fullName evidence="3">histidine kinase</fullName>
        <ecNumber evidence="3">2.7.13.3</ecNumber>
    </recommendedName>
</protein>
<comment type="subcellular location">
    <subcellularLocation>
        <location evidence="2">Membrane</location>
    </subcellularLocation>
</comment>